<feature type="chain" id="PRO_5017080246" description="Ig-like domain-containing protein" evidence="6">
    <location>
        <begin position="20"/>
        <end position="6388"/>
    </location>
</feature>
<evidence type="ECO:0000256" key="3">
    <source>
        <dbReference type="ARBA" id="ARBA00022490"/>
    </source>
</evidence>
<dbReference type="Pfam" id="PF22544">
    <property type="entry name" value="HYDIN_VesB_CFA65-like_Ig"/>
    <property type="match status" value="2"/>
</dbReference>
<keyword evidence="9" id="KW-1185">Reference proteome</keyword>
<evidence type="ECO:0000256" key="4">
    <source>
        <dbReference type="ARBA" id="ARBA00023069"/>
    </source>
</evidence>
<reference evidence="8 9" key="1">
    <citation type="submission" date="2018-07" db="EMBL/GenBank/DDBJ databases">
        <title>Genome sequencing of Runella.</title>
        <authorList>
            <person name="Baek M.-G."/>
            <person name="Yi H."/>
        </authorList>
    </citation>
    <scope>NUCLEOTIDE SEQUENCE [LARGE SCALE GENOMIC DNA]</scope>
    <source>
        <strain evidence="8 9">HYN0085</strain>
    </source>
</reference>
<evidence type="ECO:0000256" key="5">
    <source>
        <dbReference type="ARBA" id="ARBA00023273"/>
    </source>
</evidence>
<feature type="domain" description="Ig-like" evidence="7">
    <location>
        <begin position="1577"/>
        <end position="1680"/>
    </location>
</feature>
<accession>A0A344TPK2</accession>
<evidence type="ECO:0000256" key="2">
    <source>
        <dbReference type="ARBA" id="ARBA00004496"/>
    </source>
</evidence>
<evidence type="ECO:0000313" key="8">
    <source>
        <dbReference type="EMBL" id="AXE20573.1"/>
    </source>
</evidence>
<keyword evidence="5" id="KW-0966">Cell projection</keyword>
<keyword evidence="4" id="KW-0969">Cilium</keyword>
<feature type="signal peptide" evidence="6">
    <location>
        <begin position="1"/>
        <end position="19"/>
    </location>
</feature>
<dbReference type="KEGG" id="run:DR864_23960"/>
<dbReference type="InterPro" id="IPR017868">
    <property type="entry name" value="Filamin/ABP280_repeat-like"/>
</dbReference>
<dbReference type="InterPro" id="IPR011050">
    <property type="entry name" value="Pectin_lyase_fold/virulence"/>
</dbReference>
<dbReference type="Gene3D" id="2.60.40.10">
    <property type="entry name" value="Immunoglobulins"/>
    <property type="match status" value="5"/>
</dbReference>
<dbReference type="EMBL" id="CP030850">
    <property type="protein sequence ID" value="AXE20573.1"/>
    <property type="molecule type" value="Genomic_DNA"/>
</dbReference>
<keyword evidence="6" id="KW-0732">Signal</keyword>
<dbReference type="SMART" id="SM00710">
    <property type="entry name" value="PbH1"/>
    <property type="match status" value="27"/>
</dbReference>
<dbReference type="PROSITE" id="PS50194">
    <property type="entry name" value="FILAMIN_REPEAT"/>
    <property type="match status" value="2"/>
</dbReference>
<dbReference type="RefSeq" id="WP_114069336.1">
    <property type="nucleotide sequence ID" value="NZ_CP030850.1"/>
</dbReference>
<gene>
    <name evidence="8" type="ORF">DR864_23960</name>
</gene>
<organism evidence="8 9">
    <name type="scientific">Runella rosea</name>
    <dbReference type="NCBI Taxonomy" id="2259595"/>
    <lineage>
        <taxon>Bacteria</taxon>
        <taxon>Pseudomonadati</taxon>
        <taxon>Bacteroidota</taxon>
        <taxon>Cytophagia</taxon>
        <taxon>Cytophagales</taxon>
        <taxon>Spirosomataceae</taxon>
        <taxon>Runella</taxon>
    </lineage>
</organism>
<evidence type="ECO:0000313" key="9">
    <source>
        <dbReference type="Proteomes" id="UP000251993"/>
    </source>
</evidence>
<dbReference type="GO" id="GO:0005737">
    <property type="term" value="C:cytoplasm"/>
    <property type="evidence" value="ECO:0007669"/>
    <property type="project" value="UniProtKB-SubCell"/>
</dbReference>
<dbReference type="NCBIfam" id="NF041518">
    <property type="entry name" value="choice_anch_Q"/>
    <property type="match status" value="1"/>
</dbReference>
<protein>
    <recommendedName>
        <fullName evidence="7">Ig-like domain-containing protein</fullName>
    </recommendedName>
</protein>
<dbReference type="InterPro" id="IPR013783">
    <property type="entry name" value="Ig-like_fold"/>
</dbReference>
<dbReference type="InterPro" id="IPR036179">
    <property type="entry name" value="Ig-like_dom_sf"/>
</dbReference>
<dbReference type="InterPro" id="IPR007110">
    <property type="entry name" value="Ig-like_dom"/>
</dbReference>
<dbReference type="InterPro" id="IPR059226">
    <property type="entry name" value="Choice_anch_Q_dom"/>
</dbReference>
<comment type="subcellular location">
    <subcellularLocation>
        <location evidence="1">Cell projection</location>
        <location evidence="1">Cilium</location>
    </subcellularLocation>
    <subcellularLocation>
        <location evidence="2">Cytoplasm</location>
    </subcellularLocation>
</comment>
<evidence type="ECO:0000256" key="6">
    <source>
        <dbReference type="SAM" id="SignalP"/>
    </source>
</evidence>
<dbReference type="InterPro" id="IPR006626">
    <property type="entry name" value="PbH1"/>
</dbReference>
<dbReference type="SUPFAM" id="SSF48726">
    <property type="entry name" value="Immunoglobulin"/>
    <property type="match status" value="1"/>
</dbReference>
<evidence type="ECO:0000259" key="7">
    <source>
        <dbReference type="PROSITE" id="PS50835"/>
    </source>
</evidence>
<dbReference type="Proteomes" id="UP000251993">
    <property type="component" value="Chromosome"/>
</dbReference>
<dbReference type="NCBIfam" id="NF045639">
    <property type="entry name" value="GCX_COOH"/>
    <property type="match status" value="1"/>
</dbReference>
<sequence length="6388" mass="638138">MKKLFYLFMALMLSHSLFAQPEINIKGRNVTILSGDTSPSTDDNTSFNRQYTSGATVTQTFTIENIGTTTLTLTGNPSVTGTNSSDFTVTTSPSLSIPAGGSTTFSIRFDPSATGTRTATVTVNNNDSSEGAYTFNVSGIGQSTTQVRWVNNQGASRPSTVTLDGVTYPVFANTYTDIQSAINAAVTDDIVYITNGLYRNPNEATSNSCVFSGTGQQFNLYLTIENKGITLTSETGNHCTSDARLVGYGIFTDNAANTQIQGLHLDSVRVNGFWDTNFATGSPYSQSGNLKIRNNKISNTRGHGIKTDTGGPTGVPINRGAWDITGNYFENIGFYNAMGDCPTPSPVTAIWLGEAGNSFLISNNIIDNTKWAGILCDGYGGYQSMSSFPNLDGAVTISGNRINRTVDAGIQIGFSSGTPGYYPTNAYITHNTITNANTGQSLGSGAITVLSSNVKGKNIMYNDVSTSFNGLAIDIAGWESASAANPTYVNYNNFYNLTSGSFGVTHKAGISPNGPYGTADNLTFYNFENNYWGAANGPMYTTNPSGTGVALRKETVAISGLVYSTSDFDFTPYSTTANTVSSASLSCCQIPTASISYSGSPFSTNGSTVSVNRTGTPTGTFTSSPAGLNLNGDTGLITPSLSTPGTYTVTYLVAASGSCNAVTATASVTIVIPEMNLKGNGVNIVDGDTSPSTTDHTDFGAQLVASGTVVRTFTIENTGTGALNLSGNPLVSISGINAGDFTVTQLPTTPVAATNGTTTFQITFDPSAGGLRTATVSIANDDSDENPYTFSIQGTGSTTCSQVATATQSMSWNGSVSNDWTNPCNWTPNGVPTQTNPVVISNAVPVVIPSGTNAAAKSISLNGGFGNKASLTISQGSELRMGSTESTVTKFNMVQYATVTNNGLLILETSGGGGVNSTFEMGLDDNVFHNYGAVVVNSTNATPIQIGNNGSNPSNATFHNYACATFANYSGQMLLNSAGISSFNNTGLFRTLGNLGAVGTFTNQNGGVVFVGGTLTHNPITTNSGSVRVNANPTATTMFTYNGTYNGTIEIFTNAGLSNSAGTYNQTTNTFTPSNGLPAGSVPLYIKITSTANNCSYIVPIVYQNGCAQLATATDNMGWNGSVSSDWTNPCNWTPNGVPGAGNAVVIPTSSTYPTITTGTNAAVKQVNITGNGRLTIETGANLIVQNSNTGLYLIDNAQIINRGSTTVTNTNPSVQNQYTVYMAAPTTIFDNYGTLTANGAQNWGGYLAGTFNNKTGATLTASGYRGVYIGAGGKIINESNATINATGSNIGLVLDGQNTTSSNSGTINSSKIEIVNATTFTNQNCGVIKTTGNLDISGNSVFNNYGYANMGGDLGHYIATTNNYGVLKYNNLVGSVNNTTNSVVVNNSTPIFTFGASYNGNVNGIFTNEAATTSAGTYTQATNTFTPSGGLPTGSQTLYAKITPNGGACFYVVPFTYNNTSPEMNLKGNGVSIVDGDTSPSTTDHTDFGAQLVASGTVVRTFTIENTGTGALNLSGNPLVSISGPNAGDFTVTQLPTTPVAATNGTTTFQITFDPSASGLRTATVSIANNDSDENPYNFSIQGTGETPPAISNSPASKMVCVGTSTTFNVSATGATSYRWQVSTNGGAQYNNITDGGVYSNAATPTLSISNTTGLNNYMYRCVVTNGAGSTNSNGATLTALSCGPCDIPQFEGGGSVILSTNAGGLPNSFHSFVPSCTGNITNIRLNLATSLTLVGTTLSLNIYNSSGGGIGSGSPVLTGIEASGPHDFSFNVPVVSGQTYYFGFSAVGLSLVNSVALEGSAANPYSSGGISSTIGGTVSLNDAVFLINITATPPEINLRGNGNSIVGDGTNTPSAADHTDFGSALVTGGTVTRTFTIENTGSGTLNLSANNPRVTLTGHTSDFTVTTQPSAASIGSNGNSTFGITFDPTVTGTRTAIVSIANDDSNENPYTFNIQGTGTLPADYSITTTGGNVVITDITGTGETLEVSQSGSNIRFNVTGKTYSIDGGATTPFTTPADIALAGKTGITINAGNGNDVINVGAFSANLPGLTINGGTGDDQVNFNGDITFAANTNLDVDLQNDDATPGTDQVTFTNSANLVLSGTGAAVIKVSRNINFSNGTASLETTNGNLTLEANQQATATTGNFIGIAVSGATVRVNGTGTLTVRGKSGNDSVINQFGILVQNGGLISGGTNATATIEGSAGAGSANGNIGVYVTGTNARISSLGGNVSVVGSGGSTGASSTGRGVAVTTNGTITAGGSGTVTVSGTGGAGTGNFNAGVYVAGSTNTFITSSSGNVSVTGVGGGTGSGNNNYGIWMELGGTITAGGTGTVTVSGQGGGTTGGSNFGVKTASSGAQITSSGGNITVTGIEGSGSGSIGISHTLPAALTTATNDGNITLIANSMDLGGTVSTQLLGNTTVRPYTNNVPINLGTSSNTISGPLGLSDAELDQVTTGTLIFGNSNSGNLTVSADITRPASTNVQLVSGGDVLMNGGGFNTGGGTLLLDPGTSPKAVKPTFNGTDVTATTLSFAGDLSIALNGTTAGDGTGSTYSQLKVAGAVNLTGVALLFEGSYVPVGGETFTLIDNDGSDAVTGTFTGLAEGATLSNFRESGLNATISYTGGSGNNDVVIVIAVNNTNPTIMAAAAVTRQQSTPGSSVTIATVNDSETPAGNLVVTATTVPTAITVTNIVNTSGTITATIAANCSAVIGNNTVVLTVTDGNGGTATANFTVNVTANTPPTLTYNNAIISSGAGGTILPATGPVDNGATQVFLQSVSPSPSPATITVNNLTGAVTVPNTIPVGIYTITVVASDVCTTDTAVPIMLTVQSADYTITTTGGNVVITDVTGTGETLAVSESGGGSNIRFNVAGKTYSIDGAAAQSFNVTPADVPLSGKTSLTINAGVGNDVINVGAFTATLPSITINGGTGDDQVFMNGDITFAVNANLNLDLQNDDASPGTDAVTFATGANLVLSGTGAATVKVSKNVTFNTGSTLITVNGNLTVEANQQAIPTAGNFIGVLITGTNTQLQTSINGTLTVKGKGGDDASGSQQGVKLAAGGKILGGEGANAVMVVGTGGASSGSSNYGVWLTDANSRIFSLGGPVNVTGTGGGSGTSGGNVGVRVTSSGEITSAGGNVTVVGQGGLNATGNSNSGISVQASGKITSNDTGGNVTITGTGGGSGASALNAGIFLADGELSAGGSGTVDITGQGGAGTGISNNGLALEGLVTSKGGNITLTGKLGGGSLGTYGIYMSKQMSAPVSSILTNVHGGNISIITNSFYIVNAPDIRTTAAGSVTIKPFTAGKEISIFGGFDGVTDPLMLSDFELDRISTGTLIIGDATAGDVTVGAVIDRPTATNVQLISSGDVVISGGSINTNGGTLLLDPGTSPKAVKPTFNGTDVTATTLSFAGDLQIAINGTTEGDGTGSTYSQLKVAGSVNLTGVDLLLTGSYTPTGSETFTIIDNDGSSDAITGTFNGLAQGATLPNFRGSGLNATISYTGGDGNDVVISVAVVNPDYTITTAGNSLIINDVSGNGETLDISQNSTNIRFNVTGRKFSLNGGIATNFPADLALAGKTSITVNTAVGNDIINIGAFSSNLPSLTINGGTGDDAVNFNGNLTLAANANLDLDLQNDDATPGTDAVVIASNAVVTLSGTGTATVKVSKNLTVNTGGSLITQNGNLTVETNQQTTPTTGDFFGVDVNGGTLKVTGSGQASVKGKNGTEGFKSGILVNNGGLIEGGTAQLSVIGTGGMANGNRGVMVMGANSKITSSGGNVNVTGEGGGFVGAPESGSGNQSGVEVKTSGMITAGGTGNVTVLGTGASLSKGFAIGVHINGGTITSLGGNVSVTGQGGGTGTARSNYGVHLESSGLLSAGGAGTVTVRGTGGTGTDGGNEGIKLTGSAITSANGNISLTGQAGGMSTSSRNRGIILEEASRVAAGGTGSVTVEGTGSSSTESYNYGVQIDNLTCEITTNNGNIRIIGQGGQGLPSVFANSTGNTGVGLSGSVTAGGTGNIYIEGTGANQSFSHGVDIGRSVTTNDGTITIVGVGGADATAQFGSYGVLLNFGGTISAGNGKAISIQGTAGSSTGTSNLGVYLRGTISSTTGGSINVTGIEGGSGTGIEIESVSGGQITTTANGGNITFIANSMNIINTAIISTNASGTVTLRPYTNGVAIDLGAATNPLGGPLSLADAELDRITAGTLQIGDANSGAITVSTAISRSANTAMNLTSGGAVNLNASSLNLNGGNLSINAGGGVNPTAAGADVAVGTASFTAGNDLNIVINGTTADTDYSQLNVAGSVNLTGLDLVLSGSYAPVGGNTFIIVNNDGSDAITGTFTGLAQGATISNFLGSGLNATISYTGGDGNDVVISVAVVNPDYTITTAGNNLIITDVSGNGETLDISQNSADIRFNVTGRKFSLNGGIATNFPVDIALAGKTSITVNTAVGNDIINVGAFSSNLPSLTINGGTGDDAVNFNGDITFASNANLEVDLQNDDATPGVDAINFAVDANLVLSGTGTATLKVSKNVTVNAGSSLLTQNGNLLVEANQQTTPSAGDFAGVDVQGGALKVTGNGQLTIKGKSGLEGYKSGISVNNGGLLEGGTAPISLTGTGGAAAGNENIGVSVTGTNSKITSLGGNVSVIGQGGGLEGGYNQHGVVVETSGMITAGATGTVTVQGTGANITAGNTFGVYLNGGTITSSGGNVRVTGQSGGSANSGNNHGLYLENTGLISAGGTGTVTAQGTGGNGTDGYHLGIYLDASSITSTNGDISLTGQAGGASESNTNEGIRLDFASRVAAGGTGDIYMEGTGSTSSQSFNYGININDSNSQVITNDGNIQLIGMGGNGTGTSTGNSGINVDGPISAGGTGNIYLQGTGASKSFSHGVIIDSPVTTNDGTITLIGVGSSDATAQFGSYGVEIVGSVTAGNGKAIIVQGTAGSSTGLFNAGVSISGADALSSTTSGTIQVTGIEGGSGTGILMESEGSISTLTNGGNITLITNSLDMSGTSAISTNTASSVTLRPYTNGVGVDLGASSNTLGGPLSLTDAELDRITAGTINVGNTNSGVITVSAAISRAVNTTLNLTSGGTVNLNASSLNTNGGILNINAVGGISPTAAGIDASAGTVAFTAGNDLNIVINGTTVDTDYRQLNVAGSVNLTGLDLVLSTINAFIPLGGATFTIVNNDGSDAIIGTFNGLAEGATLANFLGSGLNATISYTGGTGNDVVITVACPAFAAPTASVTAQPDCTTPTGTIVVTAPTGGNIQYSVGGTYQSSGTFSGLAPNTYSVTAKNTASGCISEALSLVVNVVPGAPTLTGVTLTQPTCGVPTGTAVVNATGSGTLEYSKDGMNWQLSNTFSLLSPANYTFSVRLQSNPTCVATSTSQTINVVPGAPTLTGVTLTQPTCGVPTGTAVVNATGSGTLEYSKDGMNWQLSNTFSLLSPANYTFSVRLQSNPTCVATSTSQTINVVPGAPTLTDVTLTQPTCGVPTGTAVVNATGSGTLEYSKDGMNWQLSNTFSLLSPANYTFSVRLQSNPTCVATSTSQTINVVPGAPTLTGVTLTQPTCGVPTGTAVVNATGSGTLEYSKDGMNWQLSNTFSLLSPANYTFSVRLQSNPTCVATSTSQTINVVPGAPTLTDVTLTQPTCGVPTGTAVVNATGSGTLEYSKDGMNWQLSNTFSLLSPANYTFSVRLQSNPTCVATSTSQTINVVPGAPTLTGVTLTQPTCGVPTGTAVVNATGSGTLEYSKDGMNWQLSNTFSLLSPANYTFSVRLQSNPTCVATSTSQTINVVPGAPTLTGVTLTQPTCGVPTGTAVVNATGSGTLEYSKDGMNWQLSNTFSLLSPANYTFSVRLQSNPTCVATSTSQTINVVSEPTATITYVGSPYVNVGTATVTLTGTAGGAFSATPSGLSLNASTGEINLATSTSGSYTVTYTIAASGSCAEVTDTALVSIVAPNLAQIIYVNGANTSPSQDGSSWSKAFASLQAGLSAASALTGEDIQVWVAAGTYKPGSLRRDVFEIPSGIQVYGGFVGTETELSQRNWNTQKTVLSGEIGTSSLSDNVNHVVVLSATNDTTRLDGFVIEKGYADFYVPTQGADLDQPSLLSSGGGILAINRSKGLITNCVIANNRAIGGGGILLKDSSEVSITNSIIVGNEATFGGGIYLERAGRPHFENLLIVSNKGLGGGLYLNYSAPILTHCTIASNQSVSGTPGGIFNTNSSGTLQNSILWGNSGFQTTPGISIRYSIVEGGFAGTGNLNQNPRFIKATSSGLAPTVNLGDYRLQPCSPAINAGDNAVSTLNQDLDGNVRPYTTGLAIVDMGCYESQSTGSTGPAVLSVSEPITGGTVLKTGGRITATNQVSGATVEYRGSQSVTLLPGFSAAGTTFQAVIGDCPN</sequence>
<dbReference type="PROSITE" id="PS50835">
    <property type="entry name" value="IG_LIKE"/>
    <property type="match status" value="1"/>
</dbReference>
<dbReference type="InterPro" id="IPR055015">
    <property type="entry name" value="GCX_COOH"/>
</dbReference>
<dbReference type="SUPFAM" id="SSF51126">
    <property type="entry name" value="Pectin lyase-like"/>
    <property type="match status" value="2"/>
</dbReference>
<evidence type="ECO:0000256" key="1">
    <source>
        <dbReference type="ARBA" id="ARBA00004138"/>
    </source>
</evidence>
<dbReference type="InterPro" id="IPR053879">
    <property type="entry name" value="HYDIN_VesB_CFA65-like_Ig"/>
</dbReference>
<keyword evidence="3" id="KW-0963">Cytoplasm</keyword>
<name>A0A344TPK2_9BACT</name>
<dbReference type="NCBIfam" id="NF012200">
    <property type="entry name" value="choice_anch_D"/>
    <property type="match status" value="4"/>
</dbReference>
<proteinExistence type="predicted"/>
<dbReference type="OrthoDB" id="960258at2"/>